<keyword evidence="2" id="KW-1185">Reference proteome</keyword>
<evidence type="ECO:0000313" key="2">
    <source>
        <dbReference type="Proteomes" id="UP001064048"/>
    </source>
</evidence>
<accession>A0ACC0JNM1</accession>
<dbReference type="Proteomes" id="UP001064048">
    <property type="component" value="Chromosome 19"/>
</dbReference>
<evidence type="ECO:0000313" key="1">
    <source>
        <dbReference type="EMBL" id="KAI8425757.1"/>
    </source>
</evidence>
<sequence>MPKRGYDRKIERYARKIRRLEEKQDRRRHRIISSSDSEENTDNEQQITDNTTPPPPGDPSQTADNADQDADGGDQVGGSNPETLEPGQAPTAVPELDPDILLALGEATEETPRYGEKIHEKLAGLWLPILRKGLNKEAKVSLMKQFLIPENCTLLHAPKLNAEISAAVSDSTRLRDKRVESVQQQLGTGITALNKGLSLLLDGDKDRIQAIKYLSDSCRILCDAHFIETEARKKFVTPGLDKSFLTIIQEVDRDEMLFGSKLSEKIKASKAIEKQGLQIKKSAPVNKIPSTSTTQASTANRLRSQQGGAGRTTEDATSGSQSAAGASHEITVSSKTPCSNTTIEVHAGRIQHFYNCWCNITKNSVILEWISKGYSIPFCGPVRQSYIPSNSLTSVEEADMMLAINKLTELGAISKCERSDGDFISPIFLAPKSNGEKRFILNLKALNKFIPKSHFKMEDHRTAAKLIPKNGFLATVDLKEAYLLIPICEADRKYLRFIFNNIVYQFHALPYGLSVAPRVFTKIMKEVITFLRNQGHKSVIYLDDILCIGDSYQECSSNVNETLALLRCLGFVINTEKSNLKPHQTCKFLGFMFSTVDLTLYLPSDKRTKIAQLVQKFSSLKTCTIREFSQLIGVLVAACPAVKYGWLYTKTLEQEKYLQLVKYSYNDFETKIKPRSLILADLQWWERNIFTASNDMRPDETISLEIFTDASRTGWGAFCNNKRVNGGWKDDELSFHINYLELLAVFMGLKCFARDLCNCAILLRVDNTTAISYVNRMGGVQFPHLSNLARLIWQWCEERGIWLFASYINTKDNVEADQESRKINIDTEWELSDWAFQSIVHSLGQPEIDLFASRTNAKCIDYISWKRDPDALTIDAFTIHWGSKFFYAFPPFALILKCLRKIISDKASGILVFPYWTGQPWFPLLRTMLKSDILFFTPNRDLLQSCYRSTHPMHQRLTLGAAKLSGSHLCDEKSLSDTLTFLTKQFNAGASYGTINSHRSALSLLAGDNLGSDESIKRLLKGIFKRKPSVPKYVNTWDPQLVLDFVSNWSPNKDQTLEKITKKLCVLLALCTGQRVQTLSLIKISNIIKGPEACKIPILDVIKTSAIGREQPVLILPYFKENLNICPATTLSDYIDMTSSLRPDNLDYLLITHKKPYKKASSQSISRWIKQTLAESGVDVAVFGAHSTRHASTSAAASAGVSIDTIRKRAGWTSSSQTFARFYNRPLLNDDQNFARSVFAVE</sequence>
<gene>
    <name evidence="1" type="ORF">MSG28_011540</name>
</gene>
<name>A0ACC0JNM1_CHOFU</name>
<comment type="caution">
    <text evidence="1">The sequence shown here is derived from an EMBL/GenBank/DDBJ whole genome shotgun (WGS) entry which is preliminary data.</text>
</comment>
<protein>
    <submittedName>
        <fullName evidence="1">Uncharacterized protein</fullName>
    </submittedName>
</protein>
<dbReference type="EMBL" id="CM046119">
    <property type="protein sequence ID" value="KAI8425757.1"/>
    <property type="molecule type" value="Genomic_DNA"/>
</dbReference>
<organism evidence="1 2">
    <name type="scientific">Choristoneura fumiferana</name>
    <name type="common">Spruce budworm moth</name>
    <name type="synonym">Archips fumiferana</name>
    <dbReference type="NCBI Taxonomy" id="7141"/>
    <lineage>
        <taxon>Eukaryota</taxon>
        <taxon>Metazoa</taxon>
        <taxon>Ecdysozoa</taxon>
        <taxon>Arthropoda</taxon>
        <taxon>Hexapoda</taxon>
        <taxon>Insecta</taxon>
        <taxon>Pterygota</taxon>
        <taxon>Neoptera</taxon>
        <taxon>Endopterygota</taxon>
        <taxon>Lepidoptera</taxon>
        <taxon>Glossata</taxon>
        <taxon>Ditrysia</taxon>
        <taxon>Tortricoidea</taxon>
        <taxon>Tortricidae</taxon>
        <taxon>Tortricinae</taxon>
        <taxon>Choristoneura</taxon>
    </lineage>
</organism>
<proteinExistence type="predicted"/>
<reference evidence="1 2" key="1">
    <citation type="journal article" date="2022" name="Genome Biol. Evol.">
        <title>The Spruce Budworm Genome: Reconstructing the Evolutionary History of Antifreeze Proteins.</title>
        <authorList>
            <person name="Beliveau C."/>
            <person name="Gagne P."/>
            <person name="Picq S."/>
            <person name="Vernygora O."/>
            <person name="Keeling C.I."/>
            <person name="Pinkney K."/>
            <person name="Doucet D."/>
            <person name="Wen F."/>
            <person name="Johnston J.S."/>
            <person name="Maaroufi H."/>
            <person name="Boyle B."/>
            <person name="Laroche J."/>
            <person name="Dewar K."/>
            <person name="Juretic N."/>
            <person name="Blackburn G."/>
            <person name="Nisole A."/>
            <person name="Brunet B."/>
            <person name="Brandao M."/>
            <person name="Lumley L."/>
            <person name="Duan J."/>
            <person name="Quan G."/>
            <person name="Lucarotti C.J."/>
            <person name="Roe A.D."/>
            <person name="Sperling F.A.H."/>
            <person name="Levesque R.C."/>
            <person name="Cusson M."/>
        </authorList>
    </citation>
    <scope>NUCLEOTIDE SEQUENCE [LARGE SCALE GENOMIC DNA]</scope>
    <source>
        <strain evidence="1">Glfc:IPQL:Cfum</strain>
    </source>
</reference>